<evidence type="ECO:0000313" key="1">
    <source>
        <dbReference type="EMBL" id="CDJ43477.1"/>
    </source>
</evidence>
<name>U6KZA9_EIMTE</name>
<dbReference type="VEuPathDB" id="ToxoDB:ETH_00023090"/>
<dbReference type="EMBL" id="HG675768">
    <property type="protein sequence ID" value="CDJ43477.1"/>
    <property type="molecule type" value="Genomic_DNA"/>
</dbReference>
<dbReference type="GeneID" id="25253730"/>
<dbReference type="RefSeq" id="XP_013234227.1">
    <property type="nucleotide sequence ID" value="XM_013378773.1"/>
</dbReference>
<accession>U6KZA9</accession>
<organism evidence="1 2">
    <name type="scientific">Eimeria tenella</name>
    <name type="common">Coccidian parasite</name>
    <dbReference type="NCBI Taxonomy" id="5802"/>
    <lineage>
        <taxon>Eukaryota</taxon>
        <taxon>Sar</taxon>
        <taxon>Alveolata</taxon>
        <taxon>Apicomplexa</taxon>
        <taxon>Conoidasida</taxon>
        <taxon>Coccidia</taxon>
        <taxon>Eucoccidiorida</taxon>
        <taxon>Eimeriorina</taxon>
        <taxon>Eimeriidae</taxon>
        <taxon>Eimeria</taxon>
    </lineage>
</organism>
<dbReference type="AlphaFoldDB" id="U6KZA9"/>
<dbReference type="VEuPathDB" id="ToxoDB:ETH2_0841400"/>
<reference evidence="1" key="2">
    <citation type="submission" date="2013-10" db="EMBL/GenBank/DDBJ databases">
        <authorList>
            <person name="Aslett M."/>
        </authorList>
    </citation>
    <scope>NUCLEOTIDE SEQUENCE [LARGE SCALE GENOMIC DNA]</scope>
    <source>
        <strain evidence="1">Houghton</strain>
    </source>
</reference>
<proteinExistence type="predicted"/>
<reference evidence="1" key="1">
    <citation type="submission" date="2013-10" db="EMBL/GenBank/DDBJ databases">
        <title>Genomic analysis of the causative agents of coccidiosis in chickens.</title>
        <authorList>
            <person name="Reid A.J."/>
            <person name="Blake D."/>
            <person name="Billington K."/>
            <person name="Browne H."/>
            <person name="Dunn M."/>
            <person name="Hung S."/>
            <person name="Kawahara F."/>
            <person name="Miranda-Saavedra D."/>
            <person name="Mourier T."/>
            <person name="Nagra H."/>
            <person name="Otto T.D."/>
            <person name="Rawlings N."/>
            <person name="Sanchez A."/>
            <person name="Sanders M."/>
            <person name="Subramaniam C."/>
            <person name="Tay Y."/>
            <person name="Dear P."/>
            <person name="Doerig C."/>
            <person name="Gruber A."/>
            <person name="Parkinson J."/>
            <person name="Shirley M."/>
            <person name="Wan K.L."/>
            <person name="Berriman M."/>
            <person name="Tomley F."/>
            <person name="Pain A."/>
        </authorList>
    </citation>
    <scope>NUCLEOTIDE SEQUENCE [LARGE SCALE GENOMIC DNA]</scope>
    <source>
        <strain evidence="1">Houghton</strain>
    </source>
</reference>
<gene>
    <name evidence="1" type="ORF">ETH_00023090</name>
</gene>
<protein>
    <submittedName>
        <fullName evidence="1">Uncharacterized protein</fullName>
    </submittedName>
</protein>
<evidence type="ECO:0000313" key="2">
    <source>
        <dbReference type="Proteomes" id="UP000030747"/>
    </source>
</evidence>
<dbReference type="Proteomes" id="UP000030747">
    <property type="component" value="Unassembled WGS sequence"/>
</dbReference>
<sequence length="214" mass="23621">MTANLGYQLLLAANAIPTISFVSAFRNFHTSKRRLNIRGRGNFDNRHTLAAAGTPPEASFVDPFNVFPPKGETRSGTGRTKIYGTTDTQNQTQQITVSYVTCLASATTADFLAIPLPLIDNDTTTVLKTPTASYTLATPQLHSTLSRESGTITFCARSISCKKLKSPVQWRWPQPLGPHLTDPCFTSLNLLQYVFLQDKGTRLLQTVKAVFRRL</sequence>
<keyword evidence="2" id="KW-1185">Reference proteome</keyword>